<feature type="region of interest" description="Disordered" evidence="1">
    <location>
        <begin position="922"/>
        <end position="1040"/>
    </location>
</feature>
<proteinExistence type="predicted"/>
<feature type="compositionally biased region" description="Basic and acidic residues" evidence="1">
    <location>
        <begin position="736"/>
        <end position="747"/>
    </location>
</feature>
<dbReference type="OrthoDB" id="4422177at2"/>
<dbReference type="EMBL" id="VDHJ01000012">
    <property type="protein sequence ID" value="TNL95708.1"/>
    <property type="molecule type" value="Genomic_DNA"/>
</dbReference>
<evidence type="ECO:0008006" key="6">
    <source>
        <dbReference type="Google" id="ProtNLM"/>
    </source>
</evidence>
<feature type="compositionally biased region" description="Low complexity" evidence="1">
    <location>
        <begin position="934"/>
        <end position="980"/>
    </location>
</feature>
<protein>
    <recommendedName>
        <fullName evidence="6">Cell surface protein</fullName>
    </recommendedName>
</protein>
<dbReference type="InterPro" id="IPR022435">
    <property type="entry name" value="Surface-anchored_actinobac"/>
</dbReference>
<dbReference type="NCBIfam" id="NF038134">
    <property type="entry name" value="choice_anch_M"/>
    <property type="match status" value="3"/>
</dbReference>
<accession>A0A5C4U3G2</accession>
<feature type="compositionally biased region" description="Polar residues" evidence="1">
    <location>
        <begin position="461"/>
        <end position="496"/>
    </location>
</feature>
<evidence type="ECO:0000256" key="1">
    <source>
        <dbReference type="SAM" id="MobiDB-lite"/>
    </source>
</evidence>
<keyword evidence="2" id="KW-1133">Transmembrane helix</keyword>
<feature type="compositionally biased region" description="Polar residues" evidence="1">
    <location>
        <begin position="1026"/>
        <end position="1040"/>
    </location>
</feature>
<feature type="compositionally biased region" description="Gly residues" evidence="1">
    <location>
        <begin position="981"/>
        <end position="1001"/>
    </location>
</feature>
<gene>
    <name evidence="4" type="ORF">FHE74_08920</name>
</gene>
<dbReference type="Proteomes" id="UP000312032">
    <property type="component" value="Unassembled WGS sequence"/>
</dbReference>
<feature type="region of interest" description="Disordered" evidence="1">
    <location>
        <begin position="675"/>
        <end position="757"/>
    </location>
</feature>
<feature type="chain" id="PRO_5022753023" description="Cell surface protein" evidence="3">
    <location>
        <begin position="31"/>
        <end position="1074"/>
    </location>
</feature>
<dbReference type="RefSeq" id="WP_139466169.1">
    <property type="nucleotide sequence ID" value="NZ_VDHJ01000012.1"/>
</dbReference>
<reference evidence="4 5" key="1">
    <citation type="submission" date="2019-06" db="EMBL/GenBank/DDBJ databases">
        <authorList>
            <person name="Li J."/>
        </authorList>
    </citation>
    <scope>NUCLEOTIDE SEQUENCE [LARGE SCALE GENOMIC DNA]</scope>
    <source>
        <strain evidence="4 5">LMG 28165</strain>
    </source>
</reference>
<organism evidence="4 5">
    <name type="scientific">Corynebacterium tapiri</name>
    <dbReference type="NCBI Taxonomy" id="1448266"/>
    <lineage>
        <taxon>Bacteria</taxon>
        <taxon>Bacillati</taxon>
        <taxon>Actinomycetota</taxon>
        <taxon>Actinomycetes</taxon>
        <taxon>Mycobacteriales</taxon>
        <taxon>Corynebacteriaceae</taxon>
        <taxon>Corynebacterium</taxon>
    </lineage>
</organism>
<dbReference type="NCBIfam" id="TIGR03769">
    <property type="entry name" value="P_ac_wall_RPT"/>
    <property type="match status" value="3"/>
</dbReference>
<comment type="caution">
    <text evidence="4">The sequence shown here is derived from an EMBL/GenBank/DDBJ whole genome shotgun (WGS) entry which is preliminary data.</text>
</comment>
<evidence type="ECO:0000313" key="4">
    <source>
        <dbReference type="EMBL" id="TNL95708.1"/>
    </source>
</evidence>
<feature type="transmembrane region" description="Helical" evidence="2">
    <location>
        <begin position="1047"/>
        <end position="1069"/>
    </location>
</feature>
<feature type="signal peptide" evidence="3">
    <location>
        <begin position="1"/>
        <end position="30"/>
    </location>
</feature>
<feature type="compositionally biased region" description="Low complexity" evidence="1">
    <location>
        <begin position="1016"/>
        <end position="1025"/>
    </location>
</feature>
<dbReference type="AlphaFoldDB" id="A0A5C4U3G2"/>
<evidence type="ECO:0000256" key="2">
    <source>
        <dbReference type="SAM" id="Phobius"/>
    </source>
</evidence>
<evidence type="ECO:0000313" key="5">
    <source>
        <dbReference type="Proteomes" id="UP000312032"/>
    </source>
</evidence>
<evidence type="ECO:0000256" key="3">
    <source>
        <dbReference type="SAM" id="SignalP"/>
    </source>
</evidence>
<feature type="region of interest" description="Disordered" evidence="1">
    <location>
        <begin position="460"/>
        <end position="510"/>
    </location>
</feature>
<keyword evidence="5" id="KW-1185">Reference proteome</keyword>
<keyword evidence="2" id="KW-0472">Membrane</keyword>
<keyword evidence="2" id="KW-0812">Transmembrane</keyword>
<feature type="compositionally biased region" description="Low complexity" evidence="1">
    <location>
        <begin position="685"/>
        <end position="703"/>
    </location>
</feature>
<keyword evidence="3" id="KW-0732">Signal</keyword>
<sequence length="1074" mass="111076">MTSLRARSASAFAVTATAVLVAMAAPPAYAGPDDGKVVLTEGNVAAPKAYWENNNFVLMGEQGDKVSQIDDSVMWVSGSADKASNSTYEVGSTKGDDFLGDKGTLLYSAPSVAPNSAGVDIPTDQLRDGSFTLDIVDFHGPGRMEVWRPNPGDAGITRLWSSHEPGLRSAWAGADEQARTTFTKPGRYEVTYQATARDTEGNLVASEPQTMSWQVGGTSPSKDGIGDVAEAFNASNMGEGLENPNFTVAPHSGNDKLADLTFDSGDSANNGTAVFYIDGFHLAEVPLKDGKAQWTEMIGSKSSNFQVVYVPGSTGARWYSQPVAFERTKKAASTVELGEFPEPHSQDEPPAFEWEEYDVADASVKISGKAHGDVVDVTAEPSDERLSVHVQGRILGKGGKACGEFAFTSAPGARTQKVKLDGKCSGAQIEASAVPSARSTAGGGNGKGSLAGFDLALESGTAHTSAPSKGEGSAQSNAAKPSQSGKTNEGSTTTASDKVEISQGHIDLGPVDENGKLAFRLGDDSQQHSQSKVYRDPDDVVMRVGNEFATKVPKISGLDFLGEPGDKIYMLNQTQQGNSLWPGFSTEHAGGKAFDIEIEPDSAPSGGQWAAWTSSSFGGVGEMLASSDGSSTIERSKQIHLHNNWAFTKPGTYTMKMRAVEHGNPSNATEWETVTFSVGGGSGSGSESASGPTKQKGTKPGTTDAANSGSNKTTGTAPTTTNKSKDSTGAPAKTADSSKVELSEGHIDLGPVDRSGKTEFMLGDESFQHAKEKVYRNPNDVTMVVGDQFEHRLTEDQVSGGLDFLGKADDVVHMVQEVQQGNSLWPGFSTEHAGGKAWDIEISPDSAPDGARWFAFTGNGFGGVSEYLASSDGASTIVREKPVHLHNNWVFTKPGEYRIKMRGLEHGNPSNATEWRTVTFRVEGDGDGQGSGAAGAAKGAPAAPAAGGAAAGAAKGGAKADGAGAKSGGAQSAGAAQSGKSSGGSGAGGAKAAGASQGGKGAANAAAAKDDKAKKPAAAAKQQGKTPKSTATKAQGTGSAERTWQDIALTALSALISVVGVGLSGFTLYQRFFL</sequence>
<name>A0A5C4U3G2_9CORY</name>